<dbReference type="AlphaFoldDB" id="A0A542Y8T3"/>
<evidence type="ECO:0000313" key="2">
    <source>
        <dbReference type="Proteomes" id="UP000319094"/>
    </source>
</evidence>
<gene>
    <name evidence="1" type="ORF">FB468_2549</name>
</gene>
<reference evidence="1 2" key="1">
    <citation type="submission" date="2019-06" db="EMBL/GenBank/DDBJ databases">
        <title>Sequencing the genomes of 1000 actinobacteria strains.</title>
        <authorList>
            <person name="Klenk H.-P."/>
        </authorList>
    </citation>
    <scope>NUCLEOTIDE SEQUENCE [LARGE SCALE GENOMIC DNA]</scope>
    <source>
        <strain evidence="1 2">DSM 8803</strain>
    </source>
</reference>
<keyword evidence="2" id="KW-1185">Reference proteome</keyword>
<name>A0A542Y8T3_9MICO</name>
<evidence type="ECO:0000313" key="1">
    <source>
        <dbReference type="EMBL" id="TQL44490.1"/>
    </source>
</evidence>
<proteinExistence type="predicted"/>
<dbReference type="EMBL" id="VFON01000001">
    <property type="protein sequence ID" value="TQL44490.1"/>
    <property type="molecule type" value="Genomic_DNA"/>
</dbReference>
<comment type="caution">
    <text evidence="1">The sequence shown here is derived from an EMBL/GenBank/DDBJ whole genome shotgun (WGS) entry which is preliminary data.</text>
</comment>
<organism evidence="1 2">
    <name type="scientific">Leucobacter komagatae</name>
    <dbReference type="NCBI Taxonomy" id="55969"/>
    <lineage>
        <taxon>Bacteria</taxon>
        <taxon>Bacillati</taxon>
        <taxon>Actinomycetota</taxon>
        <taxon>Actinomycetes</taxon>
        <taxon>Micrococcales</taxon>
        <taxon>Microbacteriaceae</taxon>
        <taxon>Leucobacter</taxon>
    </lineage>
</organism>
<accession>A0A542Y8T3</accession>
<protein>
    <submittedName>
        <fullName evidence="1">Uncharacterized protein</fullName>
    </submittedName>
</protein>
<dbReference type="Proteomes" id="UP000319094">
    <property type="component" value="Unassembled WGS sequence"/>
</dbReference>
<sequence>MLLKANAKTCTVARLQLSLQALVDLGTVIDHKVFEPQWMFPDFAAEPFSCN</sequence>